<evidence type="ECO:0000313" key="3">
    <source>
        <dbReference type="Proteomes" id="UP000305511"/>
    </source>
</evidence>
<comment type="caution">
    <text evidence="2">The sequence shown here is derived from an EMBL/GenBank/DDBJ whole genome shotgun (WGS) entry which is preliminary data.</text>
</comment>
<organism evidence="2 3">
    <name type="scientific">Enterococcus faecalis</name>
    <name type="common">Streptococcus faecalis</name>
    <dbReference type="NCBI Taxonomy" id="1351"/>
    <lineage>
        <taxon>Bacteria</taxon>
        <taxon>Bacillati</taxon>
        <taxon>Bacillota</taxon>
        <taxon>Bacilli</taxon>
        <taxon>Lactobacillales</taxon>
        <taxon>Enterococcaceae</taxon>
        <taxon>Enterococcus</taxon>
    </lineage>
</organism>
<dbReference type="GO" id="GO:0032259">
    <property type="term" value="P:methylation"/>
    <property type="evidence" value="ECO:0007669"/>
    <property type="project" value="UniProtKB-KW"/>
</dbReference>
<dbReference type="Gene3D" id="3.40.50.150">
    <property type="entry name" value="Vaccinia Virus protein VP39"/>
    <property type="match status" value="1"/>
</dbReference>
<dbReference type="InterPro" id="IPR040758">
    <property type="entry name" value="PrmC_N"/>
</dbReference>
<accession>A0A4U3KRW3</accession>
<proteinExistence type="predicted"/>
<name>A0A4U3KRW3_ENTFL</name>
<keyword evidence="2" id="KW-0808">Transferase</keyword>
<dbReference type="GO" id="GO:0008168">
    <property type="term" value="F:methyltransferase activity"/>
    <property type="evidence" value="ECO:0007669"/>
    <property type="project" value="UniProtKB-KW"/>
</dbReference>
<protein>
    <submittedName>
        <fullName evidence="2">Peptide chain release factor N(5)-glutamine methyltransferase</fullName>
    </submittedName>
</protein>
<feature type="non-terminal residue" evidence="2">
    <location>
        <position position="107"/>
    </location>
</feature>
<dbReference type="SUPFAM" id="SSF53335">
    <property type="entry name" value="S-adenosyl-L-methionine-dependent methyltransferases"/>
    <property type="match status" value="1"/>
</dbReference>
<feature type="domain" description="Release factor glutamine methyltransferase N-terminal" evidence="1">
    <location>
        <begin position="7"/>
        <end position="75"/>
    </location>
</feature>
<reference evidence="2 3" key="1">
    <citation type="submission" date="2019-02" db="EMBL/GenBank/DDBJ databases">
        <title>Bacteria dissemination in different level of health care in South Africa: the effectiveness of infections prevention and control.</title>
        <authorList>
            <person name="Shobo C."/>
            <person name="Amoako D.G."/>
            <person name="Allam M."/>
            <person name="Ismail A."/>
            <person name="Bester L.A."/>
            <person name="Essack S.Y."/>
        </authorList>
    </citation>
    <scope>NUCLEOTIDE SEQUENCE [LARGE SCALE GENOMIC DNA]</scope>
    <source>
        <strain evidence="2 3">2SIL2</strain>
    </source>
</reference>
<dbReference type="EMBL" id="SIYF01000509">
    <property type="protein sequence ID" value="TKK65040.1"/>
    <property type="molecule type" value="Genomic_DNA"/>
</dbReference>
<dbReference type="PANTHER" id="PTHR18895">
    <property type="entry name" value="HEMK METHYLTRANSFERASE"/>
    <property type="match status" value="1"/>
</dbReference>
<dbReference type="InterPro" id="IPR029063">
    <property type="entry name" value="SAM-dependent_MTases_sf"/>
</dbReference>
<dbReference type="AlphaFoldDB" id="A0A4U3KRW3"/>
<dbReference type="PANTHER" id="PTHR18895:SF74">
    <property type="entry name" value="MTRF1L RELEASE FACTOR GLUTAMINE METHYLTRANSFERASE"/>
    <property type="match status" value="1"/>
</dbReference>
<dbReference type="Pfam" id="PF17827">
    <property type="entry name" value="PrmC_N"/>
    <property type="match status" value="1"/>
</dbReference>
<evidence type="ECO:0000259" key="1">
    <source>
        <dbReference type="Pfam" id="PF17827"/>
    </source>
</evidence>
<dbReference type="Proteomes" id="UP000305511">
    <property type="component" value="Unassembled WGS sequence"/>
</dbReference>
<keyword evidence="2" id="KW-0489">Methyltransferase</keyword>
<sequence>MAKRYFEVLNWASSFLEAQGKEGYAIHYVFLERKGWDKTQWLLHMQEEMPKEEEEQLKTDLAQLLTDYPAQYLLGQAEFYGHSFIVNEHTLIPRPETEELVERCLKA</sequence>
<dbReference type="Gene3D" id="1.10.8.10">
    <property type="entry name" value="DNA helicase RuvA subunit, C-terminal domain"/>
    <property type="match status" value="1"/>
</dbReference>
<gene>
    <name evidence="2" type="ORF">EY666_16630</name>
</gene>
<evidence type="ECO:0000313" key="2">
    <source>
        <dbReference type="EMBL" id="TKK65040.1"/>
    </source>
</evidence>
<dbReference type="InterPro" id="IPR050320">
    <property type="entry name" value="N5-glutamine_MTase"/>
</dbReference>